<evidence type="ECO:0000313" key="2">
    <source>
        <dbReference type="EMBL" id="PJJ44667.1"/>
    </source>
</evidence>
<evidence type="ECO:0000313" key="3">
    <source>
        <dbReference type="Proteomes" id="UP000229263"/>
    </source>
</evidence>
<feature type="domain" description="D-alanyl-D-alanine carboxypeptidase-like core" evidence="1">
    <location>
        <begin position="120"/>
        <end position="247"/>
    </location>
</feature>
<dbReference type="GO" id="GO:0004180">
    <property type="term" value="F:carboxypeptidase activity"/>
    <property type="evidence" value="ECO:0007669"/>
    <property type="project" value="UniProtKB-KW"/>
</dbReference>
<keyword evidence="2" id="KW-0121">Carboxypeptidase</keyword>
<comment type="caution">
    <text evidence="2">The sequence shown here is derived from an EMBL/GenBank/DDBJ whole genome shotgun (WGS) entry which is preliminary data.</text>
</comment>
<dbReference type="Proteomes" id="UP000229263">
    <property type="component" value="Unassembled WGS sequence"/>
</dbReference>
<dbReference type="InterPro" id="IPR058193">
    <property type="entry name" value="VanY/YodJ_core_dom"/>
</dbReference>
<name>A0ABX4N497_9MICC</name>
<dbReference type="PANTHER" id="PTHR34385:SF1">
    <property type="entry name" value="PEPTIDOGLYCAN L-ALANYL-D-GLUTAMATE ENDOPEPTIDASE CWLK"/>
    <property type="match status" value="1"/>
</dbReference>
<dbReference type="PANTHER" id="PTHR34385">
    <property type="entry name" value="D-ALANYL-D-ALANINE CARBOXYPEPTIDASE"/>
    <property type="match status" value="1"/>
</dbReference>
<dbReference type="InterPro" id="IPR052179">
    <property type="entry name" value="DD-CPase-like"/>
</dbReference>
<proteinExistence type="predicted"/>
<dbReference type="EMBL" id="PGEY01000001">
    <property type="protein sequence ID" value="PJJ44667.1"/>
    <property type="molecule type" value="Genomic_DNA"/>
</dbReference>
<reference evidence="2 3" key="1">
    <citation type="submission" date="2017-11" db="EMBL/GenBank/DDBJ databases">
        <title>Sequencing the genomes of 1000 actinobacteria strains.</title>
        <authorList>
            <person name="Klenk H.-P."/>
        </authorList>
    </citation>
    <scope>NUCLEOTIDE SEQUENCE [LARGE SCALE GENOMIC DNA]</scope>
    <source>
        <strain evidence="2 3">DSM 12798</strain>
    </source>
</reference>
<gene>
    <name evidence="2" type="ORF">ATK23_1907</name>
</gene>
<dbReference type="InterPro" id="IPR003709">
    <property type="entry name" value="VanY-like_core_dom"/>
</dbReference>
<organism evidence="2 3">
    <name type="scientific">Glutamicibacter mysorens</name>
    <dbReference type="NCBI Taxonomy" id="257984"/>
    <lineage>
        <taxon>Bacteria</taxon>
        <taxon>Bacillati</taxon>
        <taxon>Actinomycetota</taxon>
        <taxon>Actinomycetes</taxon>
        <taxon>Micrococcales</taxon>
        <taxon>Micrococcaceae</taxon>
        <taxon>Glutamicibacter</taxon>
    </lineage>
</organism>
<keyword evidence="2" id="KW-0378">Hydrolase</keyword>
<protein>
    <submittedName>
        <fullName evidence="2">D-alanyl-D-alanine carboxypeptidase</fullName>
    </submittedName>
</protein>
<keyword evidence="2" id="KW-0645">Protease</keyword>
<dbReference type="InterPro" id="IPR009045">
    <property type="entry name" value="Zn_M74/Hedgehog-like"/>
</dbReference>
<accession>A0ABX4N497</accession>
<dbReference type="Pfam" id="PF02557">
    <property type="entry name" value="VanY"/>
    <property type="match status" value="1"/>
</dbReference>
<dbReference type="CDD" id="cd14852">
    <property type="entry name" value="LD-carboxypeptidase"/>
    <property type="match status" value="1"/>
</dbReference>
<dbReference type="Gene3D" id="3.30.1380.10">
    <property type="match status" value="1"/>
</dbReference>
<sequence length="332" mass="35709">MYGESIPAGASCSPAGGGFLTKYPVFPAIVKLGFPIIAPQHKGLFNMRLASALTGTVLASALLLSGTAALAAPAEDLPAVESSQLTKASSPLALINPSTKLSPEDYVPGKLVSVAGSSMTLRPEAAKAVEALIADARAAGHSIKLLSAYRSYERQAVLFNQYQAKYGTAYAERISARPGTSEHQLGLAADLGYTNSRAELKAEFGQTPAGLWIAEHAVEYGLVIRYPQGKEEITGYKYEPWHVRYIGTEHAEAMLASGAETFEEYHQMLADSLESAKQSEAEVAIEKEPAKAKQEKPKEESQKAGEDVVVDEDLLVLRFLPPYRDWGFGFTQ</sequence>
<dbReference type="SUPFAM" id="SSF55166">
    <property type="entry name" value="Hedgehog/DD-peptidase"/>
    <property type="match status" value="1"/>
</dbReference>
<evidence type="ECO:0000259" key="1">
    <source>
        <dbReference type="Pfam" id="PF02557"/>
    </source>
</evidence>
<keyword evidence="3" id="KW-1185">Reference proteome</keyword>